<name>A0ABQ9W2L1_SAGOE</name>
<evidence type="ECO:0000313" key="1">
    <source>
        <dbReference type="EMBL" id="KAK2115878.1"/>
    </source>
</evidence>
<keyword evidence="2" id="KW-1185">Reference proteome</keyword>
<proteinExistence type="predicted"/>
<organism evidence="1 2">
    <name type="scientific">Saguinus oedipus</name>
    <name type="common">Cotton-top tamarin</name>
    <name type="synonym">Oedipomidas oedipus</name>
    <dbReference type="NCBI Taxonomy" id="9490"/>
    <lineage>
        <taxon>Eukaryota</taxon>
        <taxon>Metazoa</taxon>
        <taxon>Chordata</taxon>
        <taxon>Craniata</taxon>
        <taxon>Vertebrata</taxon>
        <taxon>Euteleostomi</taxon>
        <taxon>Mammalia</taxon>
        <taxon>Eutheria</taxon>
        <taxon>Euarchontoglires</taxon>
        <taxon>Primates</taxon>
        <taxon>Haplorrhini</taxon>
        <taxon>Platyrrhini</taxon>
        <taxon>Cebidae</taxon>
        <taxon>Callitrichinae</taxon>
        <taxon>Saguinus</taxon>
    </lineage>
</organism>
<accession>A0ABQ9W2L1</accession>
<evidence type="ECO:0000313" key="2">
    <source>
        <dbReference type="Proteomes" id="UP001266305"/>
    </source>
</evidence>
<protein>
    <submittedName>
        <fullName evidence="1">Uncharacterized protein</fullName>
    </submittedName>
</protein>
<reference evidence="1 2" key="1">
    <citation type="submission" date="2023-05" db="EMBL/GenBank/DDBJ databases">
        <title>B98-5 Cell Line De Novo Hybrid Assembly: An Optical Mapping Approach.</title>
        <authorList>
            <person name="Kananen K."/>
            <person name="Auerbach J.A."/>
            <person name="Kautto E."/>
            <person name="Blachly J.S."/>
        </authorList>
    </citation>
    <scope>NUCLEOTIDE SEQUENCE [LARGE SCALE GENOMIC DNA]</scope>
    <source>
        <strain evidence="1">B95-8</strain>
        <tissue evidence="1">Cell line</tissue>
    </source>
</reference>
<gene>
    <name evidence="1" type="ORF">P7K49_006504</name>
</gene>
<comment type="caution">
    <text evidence="1">The sequence shown here is derived from an EMBL/GenBank/DDBJ whole genome shotgun (WGS) entry which is preliminary data.</text>
</comment>
<feature type="non-terminal residue" evidence="1">
    <location>
        <position position="1"/>
    </location>
</feature>
<sequence>RLFLMYIPPKDVPSCGLGLPVTVTSPLSFCGPAVPPCHKAVPAPRGVPLPDQHFPGGRHPHVVPVECSQRDYVDTTWNCSYLLASSVVFLNLLGQLSEWL</sequence>
<dbReference type="Proteomes" id="UP001266305">
    <property type="component" value="Unassembled WGS sequence"/>
</dbReference>
<dbReference type="EMBL" id="JASSZA010000003">
    <property type="protein sequence ID" value="KAK2115878.1"/>
    <property type="molecule type" value="Genomic_DNA"/>
</dbReference>